<dbReference type="Pfam" id="PF24623">
    <property type="entry name" value="Phage_zn_bind_8"/>
    <property type="match status" value="1"/>
</dbReference>
<evidence type="ECO:0000259" key="2">
    <source>
        <dbReference type="Pfam" id="PF24623"/>
    </source>
</evidence>
<feature type="region of interest" description="Disordered" evidence="1">
    <location>
        <begin position="114"/>
        <end position="136"/>
    </location>
</feature>
<dbReference type="InterPro" id="IPR056911">
    <property type="entry name" value="Phage_Znf_bind_put"/>
</dbReference>
<accession>A0A142K667</accession>
<dbReference type="Proteomes" id="UP000223789">
    <property type="component" value="Segment"/>
</dbReference>
<dbReference type="EMBL" id="KU958700">
    <property type="protein sequence ID" value="AMS01600.1"/>
    <property type="molecule type" value="Genomic_DNA"/>
</dbReference>
<organism evidence="3 4">
    <name type="scientific">Streptomyces phage Chymera</name>
    <dbReference type="NCBI Taxonomy" id="1821728"/>
    <lineage>
        <taxon>Viruses</taxon>
        <taxon>Duplodnaviria</taxon>
        <taxon>Heunggongvirae</taxon>
        <taxon>Uroviricota</taxon>
        <taxon>Caudoviricetes</taxon>
        <taxon>Chymeravirus</taxon>
        <taxon>Chymeravirus chymera</taxon>
    </lineage>
</organism>
<protein>
    <recommendedName>
        <fullName evidence="2">DNA-binding phage zinc finger domain-containing protein</fullName>
    </recommendedName>
</protein>
<sequence length="195" mass="21240">MEAPALTLPQLSVQCPDCNSGPGRLCTSHGGTRYRRDTVHQARRAAWATVQTDKARARTARVDSTAARPAVEALPVDTIEHGTPRGYNQHRTRKVPAYQPCRDALNARNRERRAARQGWNGGRVGEPTAPAPVPTGRDCPVSGCGELASAPQPTARMVHVVWPYSREPGRWYCPGPCQAYGLALAEIRAIGDRRA</sequence>
<gene>
    <name evidence="3" type="ORF">SEA_CHYMERA_41</name>
</gene>
<feature type="domain" description="DNA-binding phage zinc finger" evidence="2">
    <location>
        <begin position="3"/>
        <end position="57"/>
    </location>
</feature>
<keyword evidence="4" id="KW-1185">Reference proteome</keyword>
<evidence type="ECO:0000256" key="1">
    <source>
        <dbReference type="SAM" id="MobiDB-lite"/>
    </source>
</evidence>
<evidence type="ECO:0000313" key="4">
    <source>
        <dbReference type="Proteomes" id="UP000223789"/>
    </source>
</evidence>
<reference evidence="3 4" key="1">
    <citation type="submission" date="2016-03" db="EMBL/GenBank/DDBJ databases">
        <authorList>
            <person name="Ploux O."/>
        </authorList>
    </citation>
    <scope>NUCLEOTIDE SEQUENCE [LARGE SCALE GENOMIC DNA]</scope>
</reference>
<proteinExistence type="predicted"/>
<name>A0A142K667_9CAUD</name>
<evidence type="ECO:0000313" key="3">
    <source>
        <dbReference type="EMBL" id="AMS01600.1"/>
    </source>
</evidence>